<dbReference type="EMBL" id="JBHPON010000002">
    <property type="protein sequence ID" value="MFC6035897.1"/>
    <property type="molecule type" value="Genomic_DNA"/>
</dbReference>
<dbReference type="Pfam" id="PF09084">
    <property type="entry name" value="NMT1"/>
    <property type="match status" value="1"/>
</dbReference>
<dbReference type="PROSITE" id="PS51257">
    <property type="entry name" value="PROKAR_LIPOPROTEIN"/>
    <property type="match status" value="1"/>
</dbReference>
<evidence type="ECO:0000313" key="4">
    <source>
        <dbReference type="Proteomes" id="UP001596116"/>
    </source>
</evidence>
<feature type="chain" id="PRO_5045299306" evidence="1">
    <location>
        <begin position="31"/>
        <end position="334"/>
    </location>
</feature>
<proteinExistence type="predicted"/>
<keyword evidence="1" id="KW-0732">Signal</keyword>
<dbReference type="InterPro" id="IPR015168">
    <property type="entry name" value="SsuA/THI5"/>
</dbReference>
<reference evidence="3 4" key="1">
    <citation type="submission" date="2024-09" db="EMBL/GenBank/DDBJ databases">
        <authorList>
            <person name="Zhang Z.-H."/>
        </authorList>
    </citation>
    <scope>NUCLEOTIDE SEQUENCE [LARGE SCALE GENOMIC DNA]</scope>
    <source>
        <strain evidence="3 4">HHTR114</strain>
    </source>
</reference>
<organism evidence="3 4">
    <name type="scientific">Hyphococcus aureus</name>
    <dbReference type="NCBI Taxonomy" id="2666033"/>
    <lineage>
        <taxon>Bacteria</taxon>
        <taxon>Pseudomonadati</taxon>
        <taxon>Pseudomonadota</taxon>
        <taxon>Alphaproteobacteria</taxon>
        <taxon>Parvularculales</taxon>
        <taxon>Parvularculaceae</taxon>
        <taxon>Hyphococcus</taxon>
    </lineage>
</organism>
<evidence type="ECO:0000256" key="1">
    <source>
        <dbReference type="SAM" id="SignalP"/>
    </source>
</evidence>
<name>A0ABW1KZ25_9PROT</name>
<dbReference type="SUPFAM" id="SSF53850">
    <property type="entry name" value="Periplasmic binding protein-like II"/>
    <property type="match status" value="1"/>
</dbReference>
<dbReference type="Gene3D" id="3.40.190.10">
    <property type="entry name" value="Periplasmic binding protein-like II"/>
    <property type="match status" value="1"/>
</dbReference>
<protein>
    <submittedName>
        <fullName evidence="3">ABC transporter substrate-binding protein</fullName>
    </submittedName>
</protein>
<dbReference type="Proteomes" id="UP001596116">
    <property type="component" value="Unassembled WGS sequence"/>
</dbReference>
<sequence>MQSRLTFGWGGSLFGCAIAAACLVALSACAGAPAPQEPFRVHGNKVTFEIAPVLLASDQVFPEPSTVKMGGIPNLVGDPGIPGYGEPGVADVATHAETQGLRYSVRHPDLRIIMTVAEGYYRIVGRKSAGIETLEDLKGKRIATIPNTSSAYFLHNMLKSVGLSEADVEIVRVIPLSDMPILLANGEVDAVTIWEPEIENAAHAIGDDAVEFDGRAVYREVFNLNTTAANLADPEKRARIKEFVKAVVEATDMIHEDPSVAWPLVHEATGFDLDLIKRSWKHHGYPGDLVPDLLDVLEAEEQWLAKIDERPARSREQLSTLIDDSIIREVLEER</sequence>
<comment type="caution">
    <text evidence="3">The sequence shown here is derived from an EMBL/GenBank/DDBJ whole genome shotgun (WGS) entry which is preliminary data.</text>
</comment>
<feature type="domain" description="SsuA/THI5-like" evidence="2">
    <location>
        <begin position="88"/>
        <end position="259"/>
    </location>
</feature>
<evidence type="ECO:0000259" key="2">
    <source>
        <dbReference type="Pfam" id="PF09084"/>
    </source>
</evidence>
<dbReference type="PANTHER" id="PTHR30024">
    <property type="entry name" value="ALIPHATIC SULFONATES-BINDING PROTEIN-RELATED"/>
    <property type="match status" value="1"/>
</dbReference>
<accession>A0ABW1KZ25</accession>
<gene>
    <name evidence="3" type="ORF">ACFMB1_10100</name>
</gene>
<keyword evidence="4" id="KW-1185">Reference proteome</keyword>
<dbReference type="RefSeq" id="WP_379882882.1">
    <property type="nucleotide sequence ID" value="NZ_JBHPON010000002.1"/>
</dbReference>
<evidence type="ECO:0000313" key="3">
    <source>
        <dbReference type="EMBL" id="MFC6035897.1"/>
    </source>
</evidence>
<feature type="signal peptide" evidence="1">
    <location>
        <begin position="1"/>
        <end position="30"/>
    </location>
</feature>
<dbReference type="PANTHER" id="PTHR30024:SF42">
    <property type="entry name" value="ALIPHATIC SULFONATES-BINDING PROTEIN-RELATED"/>
    <property type="match status" value="1"/>
</dbReference>